<accession>A0A0F9FPQ1</accession>
<dbReference type="Gene3D" id="3.40.50.300">
    <property type="entry name" value="P-loop containing nucleotide triphosphate hydrolases"/>
    <property type="match status" value="1"/>
</dbReference>
<comment type="caution">
    <text evidence="2">The sequence shown here is derived from an EMBL/GenBank/DDBJ whole genome shotgun (WGS) entry which is preliminary data.</text>
</comment>
<protein>
    <recommendedName>
        <fullName evidence="3">DNA helicase</fullName>
    </recommendedName>
</protein>
<dbReference type="AlphaFoldDB" id="A0A0F9FPQ1"/>
<gene>
    <name evidence="2" type="ORF">LCGC14_2279610</name>
</gene>
<evidence type="ECO:0000256" key="1">
    <source>
        <dbReference type="SAM" id="MobiDB-lite"/>
    </source>
</evidence>
<evidence type="ECO:0008006" key="3">
    <source>
        <dbReference type="Google" id="ProtNLM"/>
    </source>
</evidence>
<dbReference type="PANTHER" id="PTHR47642">
    <property type="entry name" value="ATP-DEPENDENT DNA HELICASE"/>
    <property type="match status" value="1"/>
</dbReference>
<dbReference type="SUPFAM" id="SSF52540">
    <property type="entry name" value="P-loop containing nucleoside triphosphate hydrolases"/>
    <property type="match status" value="2"/>
</dbReference>
<reference evidence="2" key="1">
    <citation type="journal article" date="2015" name="Nature">
        <title>Complex archaea that bridge the gap between prokaryotes and eukaryotes.</title>
        <authorList>
            <person name="Spang A."/>
            <person name="Saw J.H."/>
            <person name="Jorgensen S.L."/>
            <person name="Zaremba-Niedzwiedzka K."/>
            <person name="Martijn J."/>
            <person name="Lind A.E."/>
            <person name="van Eijk R."/>
            <person name="Schleper C."/>
            <person name="Guy L."/>
            <person name="Ettema T.J."/>
        </authorList>
    </citation>
    <scope>NUCLEOTIDE SEQUENCE</scope>
</reference>
<organism evidence="2">
    <name type="scientific">marine sediment metagenome</name>
    <dbReference type="NCBI Taxonomy" id="412755"/>
    <lineage>
        <taxon>unclassified sequences</taxon>
        <taxon>metagenomes</taxon>
        <taxon>ecological metagenomes</taxon>
    </lineage>
</organism>
<name>A0A0F9FPQ1_9ZZZZ</name>
<dbReference type="PANTHER" id="PTHR47642:SF5">
    <property type="entry name" value="ATP-DEPENDENT DNA HELICASE"/>
    <property type="match status" value="1"/>
</dbReference>
<dbReference type="InterPro" id="IPR027417">
    <property type="entry name" value="P-loop_NTPase"/>
</dbReference>
<proteinExistence type="predicted"/>
<feature type="region of interest" description="Disordered" evidence="1">
    <location>
        <begin position="1"/>
        <end position="30"/>
    </location>
</feature>
<feature type="compositionally biased region" description="Basic and acidic residues" evidence="1">
    <location>
        <begin position="21"/>
        <end position="30"/>
    </location>
</feature>
<dbReference type="InterPro" id="IPR051055">
    <property type="entry name" value="PIF1_helicase"/>
</dbReference>
<evidence type="ECO:0000313" key="2">
    <source>
        <dbReference type="EMBL" id="KKL53022.1"/>
    </source>
</evidence>
<sequence>MNLAELARAADEERELEEAQEAERATVKPEPVELRRELPVDPSVLAFADSDPVFRYICGTAGTGKTFAVRELAEHDPRVALTATTGIAAVNLGGATINSMLQYFDTESMLELSTRLDGRIKKWAREDITHWVLDEASMLDGEQLRCLVLAIETVNEELGRGKTYDGSPVRLTLVGDFAQLPPVKARFAFEVEEWDRFEAATTSLVDIKRQSDLDFIRALQAARIGDAKAALDYFRDFIVSNRDLDFPGTTIVAKNAQVDRHNAIKLSDHPGERHTVEKTFWGKQRPEWVRNIPKELDLKHGATVMVLANQKRAADSHGDYLLLNSHLMSVADRSWCPKRCPTIAYRLYQCLITTNI</sequence>
<dbReference type="Pfam" id="PF13604">
    <property type="entry name" value="AAA_30"/>
    <property type="match status" value="1"/>
</dbReference>
<dbReference type="EMBL" id="LAZR01031681">
    <property type="protein sequence ID" value="KKL53022.1"/>
    <property type="molecule type" value="Genomic_DNA"/>
</dbReference>